<keyword evidence="1" id="KW-0732">Signal</keyword>
<dbReference type="Gene3D" id="2.40.128.270">
    <property type="match status" value="1"/>
</dbReference>
<proteinExistence type="predicted"/>
<organism evidence="2 3">
    <name type="scientific">Bacteroides sedimenti</name>
    <dbReference type="NCBI Taxonomy" id="2136147"/>
    <lineage>
        <taxon>Bacteria</taxon>
        <taxon>Pseudomonadati</taxon>
        <taxon>Bacteroidota</taxon>
        <taxon>Bacteroidia</taxon>
        <taxon>Bacteroidales</taxon>
        <taxon>Bacteroidaceae</taxon>
        <taxon>Bacteroides</taxon>
    </lineage>
</organism>
<name>A0ABN6Z5D3_9BACE</name>
<dbReference type="EMBL" id="AP028055">
    <property type="protein sequence ID" value="BEG99287.1"/>
    <property type="molecule type" value="Genomic_DNA"/>
</dbReference>
<accession>A0ABN6Z5D3</accession>
<evidence type="ECO:0000313" key="2">
    <source>
        <dbReference type="EMBL" id="BEG99287.1"/>
    </source>
</evidence>
<sequence length="153" mass="17461">MRTRILLFLLVLLPVLGGCNDSEDVKQLIVDKNWRLGNFYYKNQNPILDRYPNANEIFEANPNGFIIIFNENNTFSGKAINSSFSGNWTGNGKTNDFSMVITSTTGSDNTQTALDFIKAIKGAYSYKADENMLTIYYRYGIRDESMSFYVKKK</sequence>
<feature type="signal peptide" evidence="1">
    <location>
        <begin position="1"/>
        <end position="17"/>
    </location>
</feature>
<reference evidence="2 3" key="1">
    <citation type="submission" date="2023-04" db="EMBL/GenBank/DDBJ databases">
        <title>Draft genome sequence of acteroides sedimenti strain YN3PY1.</title>
        <authorList>
            <person name="Yoshida N."/>
        </authorList>
    </citation>
    <scope>NUCLEOTIDE SEQUENCE [LARGE SCALE GENOMIC DNA]</scope>
    <source>
        <strain evidence="2 3">YN3PY1</strain>
    </source>
</reference>
<feature type="chain" id="PRO_5047439184" evidence="1">
    <location>
        <begin position="18"/>
        <end position="153"/>
    </location>
</feature>
<evidence type="ECO:0000313" key="3">
    <source>
        <dbReference type="Proteomes" id="UP001496674"/>
    </source>
</evidence>
<dbReference type="InterPro" id="IPR038670">
    <property type="entry name" value="HslJ-like_sf"/>
</dbReference>
<keyword evidence="3" id="KW-1185">Reference proteome</keyword>
<dbReference type="InterPro" id="IPR032316">
    <property type="entry name" value="DUF4847"/>
</dbReference>
<gene>
    <name evidence="2" type="ORF">BSYN_15520</name>
</gene>
<dbReference type="RefSeq" id="WP_353329714.1">
    <property type="nucleotide sequence ID" value="NZ_AP028055.1"/>
</dbReference>
<dbReference type="PROSITE" id="PS51257">
    <property type="entry name" value="PROKAR_LIPOPROTEIN"/>
    <property type="match status" value="1"/>
</dbReference>
<dbReference type="Proteomes" id="UP001496674">
    <property type="component" value="Chromosome"/>
</dbReference>
<protein>
    <submittedName>
        <fullName evidence="2">DUF4847 domain-containing protein</fullName>
    </submittedName>
</protein>
<evidence type="ECO:0000256" key="1">
    <source>
        <dbReference type="SAM" id="SignalP"/>
    </source>
</evidence>
<dbReference type="Pfam" id="PF16139">
    <property type="entry name" value="DUF4847"/>
    <property type="match status" value="1"/>
</dbReference>